<sequence>MTLTMAIDFFYEYIVNAAGFPGEPESQVSVFLVVVEVISCLPSLIMEQISIPVVAIPWITNDIAIQLQQGNGRQVAGKASRAALLPYVLQVPTLSPKFRIQLILNPLRHRSLLGKHSLMLFSLPSQRQKNWRKKNDRNDNSERRGGGIDEERGCRCGRTRYEMEGMGRPPEMEPGLDHGALIRYEMSAGDEVKGAGQSKT</sequence>
<feature type="compositionally biased region" description="Basic and acidic residues" evidence="1">
    <location>
        <begin position="136"/>
        <end position="153"/>
    </location>
</feature>
<evidence type="ECO:0000313" key="3">
    <source>
        <dbReference type="Proteomes" id="UP000249056"/>
    </source>
</evidence>
<evidence type="ECO:0000313" key="2">
    <source>
        <dbReference type="EMBL" id="RAL63736.1"/>
    </source>
</evidence>
<proteinExistence type="predicted"/>
<reference evidence="2 3" key="1">
    <citation type="submission" date="2018-06" db="EMBL/GenBank/DDBJ databases">
        <title>Genome Sequence of the Brown Rot Fungal Pathogen Monilinia fructigena.</title>
        <authorList>
            <person name="Landi L."/>
            <person name="De Miccolis Angelini R.M."/>
            <person name="Pollastro S."/>
            <person name="Abate D."/>
            <person name="Faretra F."/>
            <person name="Romanazzi G."/>
        </authorList>
    </citation>
    <scope>NUCLEOTIDE SEQUENCE [LARGE SCALE GENOMIC DNA]</scope>
    <source>
        <strain evidence="2 3">Mfrg269</strain>
    </source>
</reference>
<feature type="region of interest" description="Disordered" evidence="1">
    <location>
        <begin position="129"/>
        <end position="153"/>
    </location>
</feature>
<gene>
    <name evidence="2" type="ORF">DID88_003383</name>
</gene>
<dbReference type="OrthoDB" id="10440542at2759"/>
<dbReference type="AlphaFoldDB" id="A0A395IUN1"/>
<accession>A0A395IUN1</accession>
<evidence type="ECO:0000256" key="1">
    <source>
        <dbReference type="SAM" id="MobiDB-lite"/>
    </source>
</evidence>
<dbReference type="Proteomes" id="UP000249056">
    <property type="component" value="Unassembled WGS sequence"/>
</dbReference>
<comment type="caution">
    <text evidence="2">The sequence shown here is derived from an EMBL/GenBank/DDBJ whole genome shotgun (WGS) entry which is preliminary data.</text>
</comment>
<organism evidence="2 3">
    <name type="scientific">Monilinia fructigena</name>
    <dbReference type="NCBI Taxonomy" id="38457"/>
    <lineage>
        <taxon>Eukaryota</taxon>
        <taxon>Fungi</taxon>
        <taxon>Dikarya</taxon>
        <taxon>Ascomycota</taxon>
        <taxon>Pezizomycotina</taxon>
        <taxon>Leotiomycetes</taxon>
        <taxon>Helotiales</taxon>
        <taxon>Sclerotiniaceae</taxon>
        <taxon>Monilinia</taxon>
    </lineage>
</organism>
<name>A0A395IUN1_9HELO</name>
<keyword evidence="3" id="KW-1185">Reference proteome</keyword>
<dbReference type="EMBL" id="QKRW01000017">
    <property type="protein sequence ID" value="RAL63736.1"/>
    <property type="molecule type" value="Genomic_DNA"/>
</dbReference>
<protein>
    <submittedName>
        <fullName evidence="2">Uncharacterized protein</fullName>
    </submittedName>
</protein>